<comment type="caution">
    <text evidence="6">The sequence shown here is derived from an EMBL/GenBank/DDBJ whole genome shotgun (WGS) entry which is preliminary data.</text>
</comment>
<dbReference type="Gene3D" id="2.20.28.120">
    <property type="entry name" value="Ribosomal protein L33"/>
    <property type="match status" value="1"/>
</dbReference>
<dbReference type="InterPro" id="IPR001705">
    <property type="entry name" value="Ribosomal_bL33"/>
</dbReference>
<dbReference type="GO" id="GO:0005840">
    <property type="term" value="C:ribosome"/>
    <property type="evidence" value="ECO:0007669"/>
    <property type="project" value="UniProtKB-KW"/>
</dbReference>
<gene>
    <name evidence="5 6" type="primary">rpmG</name>
    <name evidence="6" type="ORF">QTL97_07270</name>
</gene>
<sequence length="49" mass="5636">MSKKMILSCNDCGSRNYVVPTKNSQSTIRFTVKKFCKQCNAHTEHKQTI</sequence>
<keyword evidence="7" id="KW-1185">Reference proteome</keyword>
<dbReference type="GO" id="GO:0003735">
    <property type="term" value="F:structural constituent of ribosome"/>
    <property type="evidence" value="ECO:0007669"/>
    <property type="project" value="InterPro"/>
</dbReference>
<proteinExistence type="inferred from homology"/>
<organism evidence="6 7">
    <name type="scientific">Sporosarcina thermotolerans</name>
    <dbReference type="NCBI Taxonomy" id="633404"/>
    <lineage>
        <taxon>Bacteria</taxon>
        <taxon>Bacillati</taxon>
        <taxon>Bacillota</taxon>
        <taxon>Bacilli</taxon>
        <taxon>Bacillales</taxon>
        <taxon>Caryophanaceae</taxon>
        <taxon>Sporosarcina</taxon>
    </lineage>
</organism>
<keyword evidence="3 5" id="KW-0687">Ribonucleoprotein</keyword>
<dbReference type="GO" id="GO:0006412">
    <property type="term" value="P:translation"/>
    <property type="evidence" value="ECO:0007669"/>
    <property type="project" value="UniProtKB-UniRule"/>
</dbReference>
<dbReference type="SUPFAM" id="SSF57829">
    <property type="entry name" value="Zn-binding ribosomal proteins"/>
    <property type="match status" value="1"/>
</dbReference>
<dbReference type="NCBIfam" id="NF001764">
    <property type="entry name" value="PRK00504.1"/>
    <property type="match status" value="1"/>
</dbReference>
<evidence type="ECO:0000313" key="6">
    <source>
        <dbReference type="EMBL" id="MDW0116731.1"/>
    </source>
</evidence>
<dbReference type="Proteomes" id="UP001271648">
    <property type="component" value="Unassembled WGS sequence"/>
</dbReference>
<dbReference type="GO" id="GO:0005737">
    <property type="term" value="C:cytoplasm"/>
    <property type="evidence" value="ECO:0007669"/>
    <property type="project" value="UniProtKB-ARBA"/>
</dbReference>
<dbReference type="InterPro" id="IPR011332">
    <property type="entry name" value="Ribosomal_zn-bd"/>
</dbReference>
<dbReference type="InterPro" id="IPR038584">
    <property type="entry name" value="Ribosomal_bL33_sf"/>
</dbReference>
<evidence type="ECO:0000313" key="7">
    <source>
        <dbReference type="Proteomes" id="UP001271648"/>
    </source>
</evidence>
<evidence type="ECO:0000256" key="4">
    <source>
        <dbReference type="ARBA" id="ARBA00035176"/>
    </source>
</evidence>
<protein>
    <recommendedName>
        <fullName evidence="4 5">Large ribosomal subunit protein bL33</fullName>
    </recommendedName>
</protein>
<evidence type="ECO:0000256" key="5">
    <source>
        <dbReference type="HAMAP-Rule" id="MF_00294"/>
    </source>
</evidence>
<evidence type="ECO:0000256" key="3">
    <source>
        <dbReference type="ARBA" id="ARBA00023274"/>
    </source>
</evidence>
<evidence type="ECO:0000256" key="1">
    <source>
        <dbReference type="ARBA" id="ARBA00007596"/>
    </source>
</evidence>
<name>A0AAW9A5N1_9BACL</name>
<reference evidence="6 7" key="1">
    <citation type="submission" date="2023-06" db="EMBL/GenBank/DDBJ databases">
        <title>Sporosarcina sp. nov., isolated from Korean traditional fermented seafood 'Jeotgal'.</title>
        <authorList>
            <person name="Yang A.I."/>
            <person name="Shin N.-R."/>
        </authorList>
    </citation>
    <scope>NUCLEOTIDE SEQUENCE [LARGE SCALE GENOMIC DNA]</scope>
    <source>
        <strain evidence="6 7">KCTC43456</strain>
    </source>
</reference>
<dbReference type="NCBIfam" id="TIGR01023">
    <property type="entry name" value="rpmG_bact"/>
    <property type="match status" value="1"/>
</dbReference>
<keyword evidence="2 5" id="KW-0689">Ribosomal protein</keyword>
<accession>A0AAW9A5N1</accession>
<dbReference type="AlphaFoldDB" id="A0AAW9A5N1"/>
<dbReference type="HAMAP" id="MF_00294">
    <property type="entry name" value="Ribosomal_bL33"/>
    <property type="match status" value="1"/>
</dbReference>
<evidence type="ECO:0000256" key="2">
    <source>
        <dbReference type="ARBA" id="ARBA00022980"/>
    </source>
</evidence>
<comment type="similarity">
    <text evidence="1 5">Belongs to the bacterial ribosomal protein bL33 family.</text>
</comment>
<dbReference type="GO" id="GO:1990904">
    <property type="term" value="C:ribonucleoprotein complex"/>
    <property type="evidence" value="ECO:0007669"/>
    <property type="project" value="UniProtKB-KW"/>
</dbReference>
<dbReference type="Pfam" id="PF00471">
    <property type="entry name" value="Ribosomal_L33"/>
    <property type="match status" value="1"/>
</dbReference>
<dbReference type="EMBL" id="JAUBDJ010000003">
    <property type="protein sequence ID" value="MDW0116731.1"/>
    <property type="molecule type" value="Genomic_DNA"/>
</dbReference>